<dbReference type="NCBIfam" id="TIGR00435">
    <property type="entry name" value="cysS"/>
    <property type="match status" value="1"/>
</dbReference>
<evidence type="ECO:0000256" key="7">
    <source>
        <dbReference type="ARBA" id="ARBA00022741"/>
    </source>
</evidence>
<dbReference type="Pfam" id="PF23493">
    <property type="entry name" value="CysS_C"/>
    <property type="match status" value="1"/>
</dbReference>
<evidence type="ECO:0000256" key="4">
    <source>
        <dbReference type="ARBA" id="ARBA00022490"/>
    </source>
</evidence>
<dbReference type="PANTHER" id="PTHR10890:SF3">
    <property type="entry name" value="CYSTEINE--TRNA LIGASE, CYTOPLASMIC"/>
    <property type="match status" value="1"/>
</dbReference>
<dbReference type="InterPro" id="IPR056411">
    <property type="entry name" value="CysS_C"/>
</dbReference>
<comment type="similarity">
    <text evidence="2 13">Belongs to the class-I aminoacyl-tRNA synthetase family.</text>
</comment>
<evidence type="ECO:0000256" key="3">
    <source>
        <dbReference type="ARBA" id="ARBA00011245"/>
    </source>
</evidence>
<dbReference type="Pfam" id="PF09190">
    <property type="entry name" value="DALR_2"/>
    <property type="match status" value="1"/>
</dbReference>
<comment type="cofactor">
    <cofactor evidence="13">
        <name>Zn(2+)</name>
        <dbReference type="ChEBI" id="CHEBI:29105"/>
    </cofactor>
    <text evidence="13">Binds 1 zinc ion per subunit.</text>
</comment>
<comment type="subunit">
    <text evidence="3 13">Monomer.</text>
</comment>
<evidence type="ECO:0000256" key="10">
    <source>
        <dbReference type="ARBA" id="ARBA00022917"/>
    </source>
</evidence>
<dbReference type="GO" id="GO:0006423">
    <property type="term" value="P:cysteinyl-tRNA aminoacylation"/>
    <property type="evidence" value="ECO:0007669"/>
    <property type="project" value="UniProtKB-UniRule"/>
</dbReference>
<evidence type="ECO:0000256" key="5">
    <source>
        <dbReference type="ARBA" id="ARBA00022598"/>
    </source>
</evidence>
<proteinExistence type="inferred from homology"/>
<dbReference type="EC" id="6.1.1.16" evidence="13"/>
<evidence type="ECO:0000256" key="1">
    <source>
        <dbReference type="ARBA" id="ARBA00004496"/>
    </source>
</evidence>
<feature type="coiled-coil region" evidence="14">
    <location>
        <begin position="308"/>
        <end position="338"/>
    </location>
</feature>
<dbReference type="PANTHER" id="PTHR10890">
    <property type="entry name" value="CYSTEINYL-TRNA SYNTHETASE"/>
    <property type="match status" value="1"/>
</dbReference>
<feature type="binding site" evidence="13">
    <location>
        <position position="236"/>
    </location>
    <ligand>
        <name>Zn(2+)</name>
        <dbReference type="ChEBI" id="CHEBI:29105"/>
    </ligand>
</feature>
<keyword evidence="11 13" id="KW-0030">Aminoacyl-tRNA synthetase</keyword>
<dbReference type="SMART" id="SM00840">
    <property type="entry name" value="DALR_2"/>
    <property type="match status" value="1"/>
</dbReference>
<keyword evidence="4 13" id="KW-0963">Cytoplasm</keyword>
<dbReference type="EMBL" id="MKIE01000003">
    <property type="protein sequence ID" value="OHW62398.1"/>
    <property type="molecule type" value="Genomic_DNA"/>
</dbReference>
<comment type="subcellular location">
    <subcellularLocation>
        <location evidence="1 13">Cytoplasm</location>
    </subcellularLocation>
</comment>
<evidence type="ECO:0000256" key="11">
    <source>
        <dbReference type="ARBA" id="ARBA00023146"/>
    </source>
</evidence>
<feature type="short sequence motif" description="'KMSKS' region" evidence="13">
    <location>
        <begin position="268"/>
        <end position="272"/>
    </location>
</feature>
<reference evidence="16 17" key="1">
    <citation type="submission" date="2016-09" db="EMBL/GenBank/DDBJ databases">
        <title>Genome sequence of Eubacterium angustum.</title>
        <authorList>
            <person name="Poehlein A."/>
            <person name="Daniel R."/>
        </authorList>
    </citation>
    <scope>NUCLEOTIDE SEQUENCE [LARGE SCALE GENOMIC DNA]</scope>
    <source>
        <strain evidence="16 17">DSM 1989</strain>
    </source>
</reference>
<dbReference type="FunFam" id="3.40.50.620:FF:000009">
    <property type="entry name" value="Cysteine--tRNA ligase"/>
    <property type="match status" value="1"/>
</dbReference>
<dbReference type="CDD" id="cd00672">
    <property type="entry name" value="CysRS_core"/>
    <property type="match status" value="1"/>
</dbReference>
<dbReference type="AlphaFoldDB" id="A0A1S1V706"/>
<dbReference type="PRINTS" id="PR00983">
    <property type="entry name" value="TRNASYNTHCYS"/>
</dbReference>
<dbReference type="SUPFAM" id="SSF47323">
    <property type="entry name" value="Anticodon-binding domain of a subclass of class I aminoacyl-tRNA synthetases"/>
    <property type="match status" value="1"/>
</dbReference>
<feature type="domain" description="Cysteinyl-tRNA synthetase class Ia DALR" evidence="15">
    <location>
        <begin position="357"/>
        <end position="420"/>
    </location>
</feature>
<feature type="coiled-coil region" evidence="14">
    <location>
        <begin position="409"/>
        <end position="443"/>
    </location>
</feature>
<dbReference type="Pfam" id="PF01406">
    <property type="entry name" value="tRNA-synt_1e"/>
    <property type="match status" value="1"/>
</dbReference>
<evidence type="ECO:0000313" key="16">
    <source>
        <dbReference type="EMBL" id="OHW62398.1"/>
    </source>
</evidence>
<sequence>MKRMKLYNSIKRAKEEFVPIDSDEIKMYVCGPTVYNYIHVGNARPLVVFDTLRRYLNYKGQKVNYVVNFTDIDDKLINKAKEENTTVSELAERYIEEYLKDSRALNVNEEDTKHPKATEHIDDIVEYVKALIEKGYAYESHGDVYFEVAKVEDYGKLSKKKLEDLITGARVSVSDIKKSPADFALWKKAKVGEPAWESPWGLGRPGWHIECSVMSQKYLGETMDIHAGGEDLQFPHHENEIAQSESLTGKPFANYWLHNGMINVNNEKMSKSKGNFFTVREISEEFHLEILRFFLLTAHYRKPINFSRDNMEQAKRGLERIYKSKERLEELLESAKGSEISEKDAEALAEVEKYRVEFEQSMEDDINTADAISAIFEMVKVINTSLDENSSRKALEEVKSTLCELGEVIGIFRMEKESLEGEIEKLIEQRNKARAEKDFATADRIRDELLNDGIVLEDTPHGVKWRRV</sequence>
<dbReference type="GO" id="GO:0004817">
    <property type="term" value="F:cysteine-tRNA ligase activity"/>
    <property type="evidence" value="ECO:0007669"/>
    <property type="project" value="UniProtKB-UniRule"/>
</dbReference>
<feature type="binding site" evidence="13">
    <location>
        <position position="271"/>
    </location>
    <ligand>
        <name>ATP</name>
        <dbReference type="ChEBI" id="CHEBI:30616"/>
    </ligand>
</feature>
<evidence type="ECO:0000256" key="13">
    <source>
        <dbReference type="HAMAP-Rule" id="MF_00041"/>
    </source>
</evidence>
<keyword evidence="5 13" id="KW-0436">Ligase</keyword>
<name>A0A1S1V706_9FIRM</name>
<keyword evidence="6 13" id="KW-0479">Metal-binding</keyword>
<dbReference type="HAMAP" id="MF_00041">
    <property type="entry name" value="Cys_tRNA_synth"/>
    <property type="match status" value="1"/>
</dbReference>
<dbReference type="InterPro" id="IPR015273">
    <property type="entry name" value="Cys-tRNA-synt_Ia_DALR"/>
</dbReference>
<dbReference type="Proteomes" id="UP000180254">
    <property type="component" value="Unassembled WGS sequence"/>
</dbReference>
<evidence type="ECO:0000256" key="14">
    <source>
        <dbReference type="SAM" id="Coils"/>
    </source>
</evidence>
<dbReference type="Gene3D" id="1.20.120.1910">
    <property type="entry name" value="Cysteine-tRNA ligase, C-terminal anti-codon recognition domain"/>
    <property type="match status" value="1"/>
</dbReference>
<keyword evidence="8 13" id="KW-0862">Zinc</keyword>
<evidence type="ECO:0000256" key="12">
    <source>
        <dbReference type="ARBA" id="ARBA00047398"/>
    </source>
</evidence>
<organism evidence="16 17">
    <name type="scientific">Andreesenia angusta</name>
    <dbReference type="NCBI Taxonomy" id="39480"/>
    <lineage>
        <taxon>Bacteria</taxon>
        <taxon>Bacillati</taxon>
        <taxon>Bacillota</taxon>
        <taxon>Tissierellia</taxon>
        <taxon>Tissierellales</taxon>
        <taxon>Gottschalkiaceae</taxon>
        <taxon>Andreesenia</taxon>
    </lineage>
</organism>
<dbReference type="SUPFAM" id="SSF52374">
    <property type="entry name" value="Nucleotidylyl transferase"/>
    <property type="match status" value="1"/>
</dbReference>
<feature type="binding site" evidence="13">
    <location>
        <position position="30"/>
    </location>
    <ligand>
        <name>Zn(2+)</name>
        <dbReference type="ChEBI" id="CHEBI:29105"/>
    </ligand>
</feature>
<dbReference type="InterPro" id="IPR032678">
    <property type="entry name" value="tRNA-synt_1_cat_dom"/>
</dbReference>
<accession>A0A1S1V706</accession>
<evidence type="ECO:0000259" key="15">
    <source>
        <dbReference type="SMART" id="SM00840"/>
    </source>
</evidence>
<comment type="catalytic activity">
    <reaction evidence="12 13">
        <text>tRNA(Cys) + L-cysteine + ATP = L-cysteinyl-tRNA(Cys) + AMP + diphosphate</text>
        <dbReference type="Rhea" id="RHEA:17773"/>
        <dbReference type="Rhea" id="RHEA-COMP:9661"/>
        <dbReference type="Rhea" id="RHEA-COMP:9679"/>
        <dbReference type="ChEBI" id="CHEBI:30616"/>
        <dbReference type="ChEBI" id="CHEBI:33019"/>
        <dbReference type="ChEBI" id="CHEBI:35235"/>
        <dbReference type="ChEBI" id="CHEBI:78442"/>
        <dbReference type="ChEBI" id="CHEBI:78517"/>
        <dbReference type="ChEBI" id="CHEBI:456215"/>
        <dbReference type="EC" id="6.1.1.16"/>
    </reaction>
</comment>
<keyword evidence="14" id="KW-0175">Coiled coil</keyword>
<keyword evidence="9 13" id="KW-0067">ATP-binding</keyword>
<feature type="binding site" evidence="13">
    <location>
        <position position="211"/>
    </location>
    <ligand>
        <name>Zn(2+)</name>
        <dbReference type="ChEBI" id="CHEBI:29105"/>
    </ligand>
</feature>
<dbReference type="STRING" id="39480.EUAN_09610"/>
<keyword evidence="7 13" id="KW-0547">Nucleotide-binding</keyword>
<gene>
    <name evidence="13 16" type="primary">cysS</name>
    <name evidence="16" type="ORF">EUAN_09610</name>
</gene>
<keyword evidence="17" id="KW-1185">Reference proteome</keyword>
<dbReference type="GO" id="GO:0008270">
    <property type="term" value="F:zinc ion binding"/>
    <property type="evidence" value="ECO:0007669"/>
    <property type="project" value="UniProtKB-UniRule"/>
</dbReference>
<dbReference type="InterPro" id="IPR009080">
    <property type="entry name" value="tRNAsynth_Ia_anticodon-bd"/>
</dbReference>
<protein>
    <recommendedName>
        <fullName evidence="13">Cysteine--tRNA ligase</fullName>
        <ecNumber evidence="13">6.1.1.16</ecNumber>
    </recommendedName>
    <alternativeName>
        <fullName evidence="13">Cysteinyl-tRNA synthetase</fullName>
        <shortName evidence="13">CysRS</shortName>
    </alternativeName>
</protein>
<comment type="caution">
    <text evidence="16">The sequence shown here is derived from an EMBL/GenBank/DDBJ whole genome shotgun (WGS) entry which is preliminary data.</text>
</comment>
<evidence type="ECO:0000256" key="6">
    <source>
        <dbReference type="ARBA" id="ARBA00022723"/>
    </source>
</evidence>
<evidence type="ECO:0000256" key="8">
    <source>
        <dbReference type="ARBA" id="ARBA00022833"/>
    </source>
</evidence>
<dbReference type="InterPro" id="IPR024909">
    <property type="entry name" value="Cys-tRNA/MSH_ligase"/>
</dbReference>
<keyword evidence="10 13" id="KW-0648">Protein biosynthesis</keyword>
<evidence type="ECO:0000256" key="9">
    <source>
        <dbReference type="ARBA" id="ARBA00022840"/>
    </source>
</evidence>
<feature type="binding site" evidence="13">
    <location>
        <position position="240"/>
    </location>
    <ligand>
        <name>Zn(2+)</name>
        <dbReference type="ChEBI" id="CHEBI:29105"/>
    </ligand>
</feature>
<evidence type="ECO:0000256" key="2">
    <source>
        <dbReference type="ARBA" id="ARBA00005594"/>
    </source>
</evidence>
<evidence type="ECO:0000313" key="17">
    <source>
        <dbReference type="Proteomes" id="UP000180254"/>
    </source>
</evidence>
<dbReference type="InterPro" id="IPR014729">
    <property type="entry name" value="Rossmann-like_a/b/a_fold"/>
</dbReference>
<dbReference type="Gene3D" id="3.40.50.620">
    <property type="entry name" value="HUPs"/>
    <property type="match status" value="1"/>
</dbReference>
<feature type="short sequence motif" description="'HIGH' region" evidence="13">
    <location>
        <begin position="32"/>
        <end position="42"/>
    </location>
</feature>
<dbReference type="InterPro" id="IPR015803">
    <property type="entry name" value="Cys-tRNA-ligase"/>
</dbReference>
<dbReference type="GO" id="GO:0005829">
    <property type="term" value="C:cytosol"/>
    <property type="evidence" value="ECO:0007669"/>
    <property type="project" value="TreeGrafter"/>
</dbReference>
<dbReference type="GO" id="GO:0005524">
    <property type="term" value="F:ATP binding"/>
    <property type="evidence" value="ECO:0007669"/>
    <property type="project" value="UniProtKB-UniRule"/>
</dbReference>